<dbReference type="AlphaFoldDB" id="A0A3M7R6Q7"/>
<dbReference type="Proteomes" id="UP000276133">
    <property type="component" value="Unassembled WGS sequence"/>
</dbReference>
<protein>
    <submittedName>
        <fullName evidence="1">Uncharacterized protein</fullName>
    </submittedName>
</protein>
<sequence>MFLKLQEAYFMEQEIFRNELLPVKYESGIKLLNPKNLDCSILSQVDSRVMINNKIFHTFDYDQRYMSMDNHSIEFSGIIKIKLSTEWSESRYSDFDDDYEIIYLNNITKRCIILKYNSEKIFVTLNNK</sequence>
<organism evidence="1 2">
    <name type="scientific">Brachionus plicatilis</name>
    <name type="common">Marine rotifer</name>
    <name type="synonym">Brachionus muelleri</name>
    <dbReference type="NCBI Taxonomy" id="10195"/>
    <lineage>
        <taxon>Eukaryota</taxon>
        <taxon>Metazoa</taxon>
        <taxon>Spiralia</taxon>
        <taxon>Gnathifera</taxon>
        <taxon>Rotifera</taxon>
        <taxon>Eurotatoria</taxon>
        <taxon>Monogononta</taxon>
        <taxon>Pseudotrocha</taxon>
        <taxon>Ploima</taxon>
        <taxon>Brachionidae</taxon>
        <taxon>Brachionus</taxon>
    </lineage>
</organism>
<name>A0A3M7R6Q7_BRAPC</name>
<evidence type="ECO:0000313" key="2">
    <source>
        <dbReference type="Proteomes" id="UP000276133"/>
    </source>
</evidence>
<keyword evidence="2" id="KW-1185">Reference proteome</keyword>
<evidence type="ECO:0000313" key="1">
    <source>
        <dbReference type="EMBL" id="RNA18935.1"/>
    </source>
</evidence>
<comment type="caution">
    <text evidence="1">The sequence shown here is derived from an EMBL/GenBank/DDBJ whole genome shotgun (WGS) entry which is preliminary data.</text>
</comment>
<proteinExistence type="predicted"/>
<reference evidence="1 2" key="1">
    <citation type="journal article" date="2018" name="Sci. Rep.">
        <title>Genomic signatures of local adaptation to the degree of environmental predictability in rotifers.</title>
        <authorList>
            <person name="Franch-Gras L."/>
            <person name="Hahn C."/>
            <person name="Garcia-Roger E.M."/>
            <person name="Carmona M.J."/>
            <person name="Serra M."/>
            <person name="Gomez A."/>
        </authorList>
    </citation>
    <scope>NUCLEOTIDE SEQUENCE [LARGE SCALE GENOMIC DNA]</scope>
    <source>
        <strain evidence="1">HYR1</strain>
    </source>
</reference>
<gene>
    <name evidence="1" type="ORF">BpHYR1_000599</name>
</gene>
<dbReference type="EMBL" id="REGN01004145">
    <property type="protein sequence ID" value="RNA18935.1"/>
    <property type="molecule type" value="Genomic_DNA"/>
</dbReference>
<accession>A0A3M7R6Q7</accession>